<proteinExistence type="predicted"/>
<name>A0A917WLU3_9ACTN</name>
<keyword evidence="3" id="KW-1185">Reference proteome</keyword>
<feature type="transmembrane region" description="Helical" evidence="1">
    <location>
        <begin position="20"/>
        <end position="39"/>
    </location>
</feature>
<dbReference type="AlphaFoldDB" id="A0A917WLU3"/>
<keyword evidence="1" id="KW-0472">Membrane</keyword>
<evidence type="ECO:0000313" key="3">
    <source>
        <dbReference type="Proteomes" id="UP000642070"/>
    </source>
</evidence>
<accession>A0A917WLU3</accession>
<organism evidence="2 3">
    <name type="scientific">Dactylosporangium sucinum</name>
    <dbReference type="NCBI Taxonomy" id="1424081"/>
    <lineage>
        <taxon>Bacteria</taxon>
        <taxon>Bacillati</taxon>
        <taxon>Actinomycetota</taxon>
        <taxon>Actinomycetes</taxon>
        <taxon>Micromonosporales</taxon>
        <taxon>Micromonosporaceae</taxon>
        <taxon>Dactylosporangium</taxon>
    </lineage>
</organism>
<dbReference type="RefSeq" id="WP_190249011.1">
    <property type="nucleotide sequence ID" value="NZ_BMPI01000006.1"/>
</dbReference>
<reference evidence="2" key="2">
    <citation type="submission" date="2020-09" db="EMBL/GenBank/DDBJ databases">
        <authorList>
            <person name="Sun Q."/>
            <person name="Ohkuma M."/>
        </authorList>
    </citation>
    <scope>NUCLEOTIDE SEQUENCE</scope>
    <source>
        <strain evidence="2">JCM 19831</strain>
    </source>
</reference>
<feature type="transmembrane region" description="Helical" evidence="1">
    <location>
        <begin position="89"/>
        <end position="111"/>
    </location>
</feature>
<reference evidence="2" key="1">
    <citation type="journal article" date="2014" name="Int. J. Syst. Evol. Microbiol.">
        <title>Complete genome sequence of Corynebacterium casei LMG S-19264T (=DSM 44701T), isolated from a smear-ripened cheese.</title>
        <authorList>
            <consortium name="US DOE Joint Genome Institute (JGI-PGF)"/>
            <person name="Walter F."/>
            <person name="Albersmeier A."/>
            <person name="Kalinowski J."/>
            <person name="Ruckert C."/>
        </authorList>
    </citation>
    <scope>NUCLEOTIDE SEQUENCE</scope>
    <source>
        <strain evidence="2">JCM 19831</strain>
    </source>
</reference>
<feature type="transmembrane region" description="Helical" evidence="1">
    <location>
        <begin position="60"/>
        <end position="83"/>
    </location>
</feature>
<protein>
    <submittedName>
        <fullName evidence="2">Uncharacterized protein</fullName>
    </submittedName>
</protein>
<comment type="caution">
    <text evidence="2">The sequence shown here is derived from an EMBL/GenBank/DDBJ whole genome shotgun (WGS) entry which is preliminary data.</text>
</comment>
<keyword evidence="1" id="KW-0812">Transmembrane</keyword>
<evidence type="ECO:0000313" key="2">
    <source>
        <dbReference type="EMBL" id="GGM15031.1"/>
    </source>
</evidence>
<gene>
    <name evidence="2" type="ORF">GCM10007977_015190</name>
</gene>
<dbReference type="Proteomes" id="UP000642070">
    <property type="component" value="Unassembled WGS sequence"/>
</dbReference>
<dbReference type="EMBL" id="BMPI01000006">
    <property type="protein sequence ID" value="GGM15031.1"/>
    <property type="molecule type" value="Genomic_DNA"/>
</dbReference>
<evidence type="ECO:0000256" key="1">
    <source>
        <dbReference type="SAM" id="Phobius"/>
    </source>
</evidence>
<keyword evidence="1" id="KW-1133">Transmembrane helix</keyword>
<sequence length="112" mass="11829">MDRDEIPADWAPNSNSGAGPAARTLGMLTGLALVGLALAELMYRDSFGSPEGFATLVTDLFLHLMAVVAFVLGLATAAVAGYHHHVERARWALVITVGALLTVAGIVTWWIV</sequence>